<evidence type="ECO:0000313" key="2">
    <source>
        <dbReference type="Proteomes" id="UP001642487"/>
    </source>
</evidence>
<keyword evidence="2" id="KW-1185">Reference proteome</keyword>
<organism evidence="1 2">
    <name type="scientific">Citrullus colocynthis</name>
    <name type="common">colocynth</name>
    <dbReference type="NCBI Taxonomy" id="252529"/>
    <lineage>
        <taxon>Eukaryota</taxon>
        <taxon>Viridiplantae</taxon>
        <taxon>Streptophyta</taxon>
        <taxon>Embryophyta</taxon>
        <taxon>Tracheophyta</taxon>
        <taxon>Spermatophyta</taxon>
        <taxon>Magnoliopsida</taxon>
        <taxon>eudicotyledons</taxon>
        <taxon>Gunneridae</taxon>
        <taxon>Pentapetalae</taxon>
        <taxon>rosids</taxon>
        <taxon>fabids</taxon>
        <taxon>Cucurbitales</taxon>
        <taxon>Cucurbitaceae</taxon>
        <taxon>Benincaseae</taxon>
        <taxon>Citrullus</taxon>
    </lineage>
</organism>
<dbReference type="SUPFAM" id="SSF53756">
    <property type="entry name" value="UDP-Glycosyltransferase/glycogen phosphorylase"/>
    <property type="match status" value="1"/>
</dbReference>
<protein>
    <submittedName>
        <fullName evidence="1">Uncharacterized protein</fullName>
    </submittedName>
</protein>
<sequence length="216" mass="24158">MCSQLEYFVAMLPKFEIHLLVSQVPQSNFMLMRLNIWHPLPIGDLAVISFSFDRHSTVLNECNAIAFKSCREIEGPFIDYLEAEFRKPLLPAGVVDLQPLTTTLEERWGKWLSEFNSGSVIYCEFGSECTLTRNQFQELLLGLELTNLPFFAALKPPHGIDTVGAALLEGFEQRIQGRGVVYGGCVQQQQILEHPSIGCFITQCGSGSLSEALVKK</sequence>
<dbReference type="PANTHER" id="PTHR48049">
    <property type="entry name" value="GLYCOSYLTRANSFERASE"/>
    <property type="match status" value="1"/>
</dbReference>
<reference evidence="1 2" key="1">
    <citation type="submission" date="2024-03" db="EMBL/GenBank/DDBJ databases">
        <authorList>
            <person name="Gkanogiannis A."/>
            <person name="Becerra Lopez-Lavalle L."/>
        </authorList>
    </citation>
    <scope>NUCLEOTIDE SEQUENCE [LARGE SCALE GENOMIC DNA]</scope>
</reference>
<evidence type="ECO:0000313" key="1">
    <source>
        <dbReference type="EMBL" id="CAK9316192.1"/>
    </source>
</evidence>
<dbReference type="Proteomes" id="UP001642487">
    <property type="component" value="Chromosome 2"/>
</dbReference>
<dbReference type="Gene3D" id="3.40.50.2000">
    <property type="entry name" value="Glycogen Phosphorylase B"/>
    <property type="match status" value="2"/>
</dbReference>
<dbReference type="PANTHER" id="PTHR48049:SF167">
    <property type="entry name" value="GLYCOSYLTRANSFERASE"/>
    <property type="match status" value="1"/>
</dbReference>
<name>A0ABP0YBY3_9ROSI</name>
<dbReference type="InterPro" id="IPR050481">
    <property type="entry name" value="UDP-glycosyltransf_plant"/>
</dbReference>
<gene>
    <name evidence="1" type="ORF">CITCOLO1_LOCUS8043</name>
</gene>
<proteinExistence type="predicted"/>
<accession>A0ABP0YBY3</accession>
<dbReference type="EMBL" id="OZ021736">
    <property type="protein sequence ID" value="CAK9316192.1"/>
    <property type="molecule type" value="Genomic_DNA"/>
</dbReference>